<dbReference type="EMBL" id="BART01021682">
    <property type="protein sequence ID" value="GAH03105.1"/>
    <property type="molecule type" value="Genomic_DNA"/>
</dbReference>
<dbReference type="AlphaFoldDB" id="X1D4B3"/>
<feature type="non-terminal residue" evidence="1">
    <location>
        <position position="1"/>
    </location>
</feature>
<name>X1D4B3_9ZZZZ</name>
<reference evidence="1" key="1">
    <citation type="journal article" date="2014" name="Front. Microbiol.">
        <title>High frequency of phylogenetically diverse reductive dehalogenase-homologous genes in deep subseafloor sedimentary metagenomes.</title>
        <authorList>
            <person name="Kawai M."/>
            <person name="Futagami T."/>
            <person name="Toyoda A."/>
            <person name="Takaki Y."/>
            <person name="Nishi S."/>
            <person name="Hori S."/>
            <person name="Arai W."/>
            <person name="Tsubouchi T."/>
            <person name="Morono Y."/>
            <person name="Uchiyama I."/>
            <person name="Ito T."/>
            <person name="Fujiyama A."/>
            <person name="Inagaki F."/>
            <person name="Takami H."/>
        </authorList>
    </citation>
    <scope>NUCLEOTIDE SEQUENCE</scope>
    <source>
        <strain evidence="1">Expedition CK06-06</strain>
    </source>
</reference>
<comment type="caution">
    <text evidence="1">The sequence shown here is derived from an EMBL/GenBank/DDBJ whole genome shotgun (WGS) entry which is preliminary data.</text>
</comment>
<gene>
    <name evidence="1" type="ORF">S01H4_39914</name>
</gene>
<protein>
    <submittedName>
        <fullName evidence="1">Uncharacterized protein</fullName>
    </submittedName>
</protein>
<sequence length="104" mass="12216">ESPERIKDLILVFVHKETGWGDPLKPQCEFDDLYLREIKQLDEEKISVTFEYHFDEDGFSQYPRNHILEGEVILDEAGYILSFKLEETYTGPASVQDPYKSKKE</sequence>
<organism evidence="1">
    <name type="scientific">marine sediment metagenome</name>
    <dbReference type="NCBI Taxonomy" id="412755"/>
    <lineage>
        <taxon>unclassified sequences</taxon>
        <taxon>metagenomes</taxon>
        <taxon>ecological metagenomes</taxon>
    </lineage>
</organism>
<accession>X1D4B3</accession>
<proteinExistence type="predicted"/>
<evidence type="ECO:0000313" key="1">
    <source>
        <dbReference type="EMBL" id="GAH03105.1"/>
    </source>
</evidence>